<feature type="compositionally biased region" description="Gly residues" evidence="1">
    <location>
        <begin position="194"/>
        <end position="209"/>
    </location>
</feature>
<evidence type="ECO:0008006" key="4">
    <source>
        <dbReference type="Google" id="ProtNLM"/>
    </source>
</evidence>
<feature type="region of interest" description="Disordered" evidence="1">
    <location>
        <begin position="193"/>
        <end position="334"/>
    </location>
</feature>
<evidence type="ECO:0000313" key="3">
    <source>
        <dbReference type="Proteomes" id="UP001314169"/>
    </source>
</evidence>
<protein>
    <recommendedName>
        <fullName evidence="4">Collagen alpha-1(I) chain-like</fullName>
    </recommendedName>
</protein>
<feature type="compositionally biased region" description="Basic and acidic residues" evidence="1">
    <location>
        <begin position="1"/>
        <end position="13"/>
    </location>
</feature>
<feature type="compositionally biased region" description="Polar residues" evidence="1">
    <location>
        <begin position="115"/>
        <end position="133"/>
    </location>
</feature>
<sequence>MGADPGRRRERGAGGRLGGGGQGGGRGRSHTPAAASAAAAAGSSSRPAGQHHRLPVSVTTRPQGGGRTRRGQEAERPDLSRQYPHGPAAGGLCPPPRGKRRPSRERGSSDAGGFSSLNEQSIQHGATAASSSPAGRPLGKLRAFPERLGGPRVGGPFGSFRRPRAVGNLRKRSGASSAPFGGALRGWLASSGKIGAGGSPGCGAGGETGGEVWPGASSPAAQPQNNGNGPGAYGLRREPCPGEGAARPETGYGARNRRTGGKPRAGYPPRAPVSIAKAPRRPSPTHLTSIVSTFRPRAHSEGSGRRSLSLSPPPPALHTEAGKGKVTGPRSLGQESLDLDSSFIRINLATSQINDLGPDPTCLT</sequence>
<feature type="compositionally biased region" description="Basic residues" evidence="1">
    <location>
        <begin position="161"/>
        <end position="173"/>
    </location>
</feature>
<feature type="compositionally biased region" description="Basic and acidic residues" evidence="1">
    <location>
        <begin position="70"/>
        <end position="79"/>
    </location>
</feature>
<feature type="region of interest" description="Disordered" evidence="1">
    <location>
        <begin position="1"/>
        <end position="180"/>
    </location>
</feature>
<keyword evidence="3" id="KW-1185">Reference proteome</keyword>
<name>A0ABN9ZR20_PIPNA</name>
<dbReference type="Proteomes" id="UP001314169">
    <property type="component" value="Chromosome 2"/>
</dbReference>
<organism evidence="2 3">
    <name type="scientific">Pipistrellus nathusii</name>
    <name type="common">Nathusius' pipistrelle</name>
    <dbReference type="NCBI Taxonomy" id="59473"/>
    <lineage>
        <taxon>Eukaryota</taxon>
        <taxon>Metazoa</taxon>
        <taxon>Chordata</taxon>
        <taxon>Craniata</taxon>
        <taxon>Vertebrata</taxon>
        <taxon>Euteleostomi</taxon>
        <taxon>Mammalia</taxon>
        <taxon>Eutheria</taxon>
        <taxon>Laurasiatheria</taxon>
        <taxon>Chiroptera</taxon>
        <taxon>Yangochiroptera</taxon>
        <taxon>Vespertilionidae</taxon>
        <taxon>Pipistrellus</taxon>
    </lineage>
</organism>
<gene>
    <name evidence="2" type="ORF">MPIPNATIZW_LOCUS9022</name>
</gene>
<reference evidence="2" key="1">
    <citation type="submission" date="2023-12" db="EMBL/GenBank/DDBJ databases">
        <authorList>
            <person name="Brown T."/>
        </authorList>
    </citation>
    <scope>NUCLEOTIDE SEQUENCE</scope>
</reference>
<dbReference type="EMBL" id="OY882859">
    <property type="protein sequence ID" value="CAK6440716.1"/>
    <property type="molecule type" value="Genomic_DNA"/>
</dbReference>
<feature type="compositionally biased region" description="Gly residues" evidence="1">
    <location>
        <begin position="14"/>
        <end position="26"/>
    </location>
</feature>
<evidence type="ECO:0000313" key="2">
    <source>
        <dbReference type="EMBL" id="CAK6440716.1"/>
    </source>
</evidence>
<proteinExistence type="predicted"/>
<evidence type="ECO:0000256" key="1">
    <source>
        <dbReference type="SAM" id="MobiDB-lite"/>
    </source>
</evidence>
<accession>A0ABN9ZR20</accession>
<feature type="compositionally biased region" description="Low complexity" evidence="1">
    <location>
        <begin position="33"/>
        <end position="45"/>
    </location>
</feature>